<accession>A0A6J4H6C0</accession>
<feature type="transmembrane region" description="Helical" evidence="8">
    <location>
        <begin position="279"/>
        <end position="297"/>
    </location>
</feature>
<dbReference type="CDD" id="cd06173">
    <property type="entry name" value="MFS_MefA_like"/>
    <property type="match status" value="1"/>
</dbReference>
<name>A0A6J4H6C0_9ACTN</name>
<feature type="transmembrane region" description="Helical" evidence="8">
    <location>
        <begin position="182"/>
        <end position="208"/>
    </location>
</feature>
<evidence type="ECO:0000256" key="8">
    <source>
        <dbReference type="SAM" id="Phobius"/>
    </source>
</evidence>
<comment type="subcellular location">
    <subcellularLocation>
        <location evidence="1">Cell membrane</location>
        <topology evidence="1">Multi-pass membrane protein</topology>
    </subcellularLocation>
</comment>
<feature type="transmembrane region" description="Helical" evidence="8">
    <location>
        <begin position="69"/>
        <end position="86"/>
    </location>
</feature>
<protein>
    <recommendedName>
        <fullName evidence="10">Major facilitator superfamily (MFS) profile domain-containing protein</fullName>
    </recommendedName>
</protein>
<evidence type="ECO:0000256" key="7">
    <source>
        <dbReference type="SAM" id="MobiDB-lite"/>
    </source>
</evidence>
<keyword evidence="3" id="KW-1003">Cell membrane</keyword>
<feature type="compositionally biased region" description="Basic and acidic residues" evidence="7">
    <location>
        <begin position="1"/>
        <end position="19"/>
    </location>
</feature>
<feature type="transmembrane region" description="Helical" evidence="8">
    <location>
        <begin position="370"/>
        <end position="389"/>
    </location>
</feature>
<dbReference type="InterPro" id="IPR010290">
    <property type="entry name" value="TM_effector"/>
</dbReference>
<reference evidence="9" key="1">
    <citation type="submission" date="2020-02" db="EMBL/GenBank/DDBJ databases">
        <authorList>
            <person name="Meier V. D."/>
        </authorList>
    </citation>
    <scope>NUCLEOTIDE SEQUENCE</scope>
    <source>
        <strain evidence="9">AVDCRST_MAG50</strain>
    </source>
</reference>
<dbReference type="Pfam" id="PF05977">
    <property type="entry name" value="MFS_3"/>
    <property type="match status" value="1"/>
</dbReference>
<dbReference type="PANTHER" id="PTHR23513:SF11">
    <property type="entry name" value="STAPHYLOFERRIN A TRANSPORTER"/>
    <property type="match status" value="1"/>
</dbReference>
<feature type="transmembrane region" description="Helical" evidence="8">
    <location>
        <begin position="309"/>
        <end position="326"/>
    </location>
</feature>
<evidence type="ECO:0000256" key="2">
    <source>
        <dbReference type="ARBA" id="ARBA00022448"/>
    </source>
</evidence>
<dbReference type="PANTHER" id="PTHR23513">
    <property type="entry name" value="INTEGRAL MEMBRANE EFFLUX PROTEIN-RELATED"/>
    <property type="match status" value="1"/>
</dbReference>
<evidence type="ECO:0000313" key="9">
    <source>
        <dbReference type="EMBL" id="CAA9214494.1"/>
    </source>
</evidence>
<organism evidence="9">
    <name type="scientific">uncultured Acidimicrobiales bacterium</name>
    <dbReference type="NCBI Taxonomy" id="310071"/>
    <lineage>
        <taxon>Bacteria</taxon>
        <taxon>Bacillati</taxon>
        <taxon>Actinomycetota</taxon>
        <taxon>Acidimicrobiia</taxon>
        <taxon>Acidimicrobiales</taxon>
        <taxon>environmental samples</taxon>
    </lineage>
</organism>
<feature type="transmembrane region" description="Helical" evidence="8">
    <location>
        <begin position="332"/>
        <end position="350"/>
    </location>
</feature>
<keyword evidence="6 8" id="KW-0472">Membrane</keyword>
<feature type="region of interest" description="Disordered" evidence="7">
    <location>
        <begin position="1"/>
        <end position="22"/>
    </location>
</feature>
<dbReference type="InterPro" id="IPR036259">
    <property type="entry name" value="MFS_trans_sf"/>
</dbReference>
<dbReference type="Gene3D" id="1.20.1250.20">
    <property type="entry name" value="MFS general substrate transporter like domains"/>
    <property type="match status" value="1"/>
</dbReference>
<dbReference type="AlphaFoldDB" id="A0A6J4H6C0"/>
<feature type="transmembrane region" description="Helical" evidence="8">
    <location>
        <begin position="35"/>
        <end position="57"/>
    </location>
</feature>
<dbReference type="EMBL" id="CADCTF010000013">
    <property type="protein sequence ID" value="CAA9214494.1"/>
    <property type="molecule type" value="Genomic_DNA"/>
</dbReference>
<feature type="transmembrane region" description="Helical" evidence="8">
    <location>
        <begin position="245"/>
        <end position="267"/>
    </location>
</feature>
<proteinExistence type="predicted"/>
<keyword evidence="2" id="KW-0813">Transport</keyword>
<evidence type="ECO:0000256" key="6">
    <source>
        <dbReference type="ARBA" id="ARBA00023136"/>
    </source>
</evidence>
<evidence type="ECO:0000256" key="5">
    <source>
        <dbReference type="ARBA" id="ARBA00022989"/>
    </source>
</evidence>
<evidence type="ECO:0000256" key="3">
    <source>
        <dbReference type="ARBA" id="ARBA00022475"/>
    </source>
</evidence>
<dbReference type="SUPFAM" id="SSF103473">
    <property type="entry name" value="MFS general substrate transporter"/>
    <property type="match status" value="1"/>
</dbReference>
<evidence type="ECO:0000256" key="1">
    <source>
        <dbReference type="ARBA" id="ARBA00004651"/>
    </source>
</evidence>
<gene>
    <name evidence="9" type="ORF">AVDCRST_MAG50-374</name>
</gene>
<evidence type="ECO:0000256" key="4">
    <source>
        <dbReference type="ARBA" id="ARBA00022692"/>
    </source>
</evidence>
<dbReference type="GO" id="GO:0005886">
    <property type="term" value="C:plasma membrane"/>
    <property type="evidence" value="ECO:0007669"/>
    <property type="project" value="UniProtKB-SubCell"/>
</dbReference>
<keyword evidence="4 8" id="KW-0812">Transmembrane</keyword>
<feature type="transmembrane region" description="Helical" evidence="8">
    <location>
        <begin position="395"/>
        <end position="414"/>
    </location>
</feature>
<evidence type="ECO:0008006" key="10">
    <source>
        <dbReference type="Google" id="ProtNLM"/>
    </source>
</evidence>
<sequence length="438" mass="45761">MSRRTQADPEHDAEGHAGEPRPGTFVALKDPVYRMLWIGGLLGFLAVQMQFVARGWLAYDLTGSNKGLGAVYLGFGVPMLLLTPWGGVAADRLSKRKVLMGCQALLATSSGLIAVAIALDLIEYWMLIASAVAQGAGFSFLGPARMAFTGELVGRDRLANAIVLQQMSMNGTRIFAPSVAGALIGMAFFGVAGVYFATTAFMLCALAVTVQLPPGSPRADRPVQSPVAELKAGVSYVFRRPLLRLLILTSFVVVMCVFPYVAFLPALAAEVYETGPSGYGLMNGVSAVGALCATFFIASRADGERAWRIQAIAGGVFAVAVAVLGFAPNLPVALFVILTAGGASSAFQALNNTLVLGNSDSEYHGRVQSLMMLSFSAFGMAALPIGIIADAVGLRSTMLGMGIIGLTAIGLYTLSRGRIRRQDAAVTGAAQPEPAPAT</sequence>
<keyword evidence="5 8" id="KW-1133">Transmembrane helix</keyword>